<dbReference type="AlphaFoldDB" id="A0A5E4ELZ5"/>
<proteinExistence type="inferred from homology"/>
<dbReference type="EMBL" id="CABIKO010000020">
    <property type="protein sequence ID" value="VVA16713.1"/>
    <property type="molecule type" value="Genomic_DNA"/>
</dbReference>
<feature type="chain" id="PRO_5022803645" evidence="11">
    <location>
        <begin position="25"/>
        <end position="335"/>
    </location>
</feature>
<name>A0A5E4ELZ5_PRUDU</name>
<dbReference type="Pfam" id="PF02298">
    <property type="entry name" value="Cu_bind_like"/>
    <property type="match status" value="1"/>
</dbReference>
<comment type="subcellular location">
    <subcellularLocation>
        <location evidence="1">Cell membrane</location>
        <topology evidence="1">Lipid-anchor</topology>
        <topology evidence="1">GPI-anchor</topology>
    </subcellularLocation>
</comment>
<reference evidence="14" key="1">
    <citation type="journal article" date="2020" name="Plant J.">
        <title>Transposons played a major role in the diversification between the closely related almond and peach genomes: results from the almond genome sequence.</title>
        <authorList>
            <person name="Alioto T."/>
            <person name="Alexiou K.G."/>
            <person name="Bardil A."/>
            <person name="Barteri F."/>
            <person name="Castanera R."/>
            <person name="Cruz F."/>
            <person name="Dhingra A."/>
            <person name="Duval H."/>
            <person name="Fernandez I Marti A."/>
            <person name="Frias L."/>
            <person name="Galan B."/>
            <person name="Garcia J.L."/>
            <person name="Howad W."/>
            <person name="Gomez-Garrido J."/>
            <person name="Gut M."/>
            <person name="Julca I."/>
            <person name="Morata J."/>
            <person name="Puigdomenech P."/>
            <person name="Ribeca P."/>
            <person name="Rubio Cabetas M.J."/>
            <person name="Vlasova A."/>
            <person name="Wirthensohn M."/>
            <person name="Garcia-Mas J."/>
            <person name="Gabaldon T."/>
            <person name="Casacuberta J.M."/>
            <person name="Arus P."/>
        </authorList>
    </citation>
    <scope>NUCLEOTIDE SEQUENCE [LARGE SCALE GENOMIC DNA]</scope>
    <source>
        <strain evidence="14">cv. Texas</strain>
    </source>
</reference>
<comment type="similarity">
    <text evidence="9">Belongs to the early nodulin-like (ENODL) family.</text>
</comment>
<sequence>MEFGRFAWPVLLVCFGLCFSSTQGNRFYVGGKDGWVLNPSDNYIHWSGRNRFQVNDTLYFKYKKGTDSVLVVNKDDFFKCNTKNPIQKLDGGDSEFTLDRSGPFYFISGQNGNCDKGQKLFIVVLAVRHHNKPNPPVAPTTPPSTSPTSPSPKSPSPQYPHHPPGTSPSPAPVANPPATSPSPVVASPPATSPSPVGYPPATSPSPVGYPPATSPSPVGYPPATSPSPVGYTPATSPSPSTSTSPALAPGPSSSLTPFPSPPSPPPEGSTPAPSAGPTPPGTVSPPPGTADSTAPRPAGSGASHSVTAPSSVLVSYAVVFISVALMSSFVQGGAV</sequence>
<feature type="signal peptide" evidence="11">
    <location>
        <begin position="1"/>
        <end position="24"/>
    </location>
</feature>
<dbReference type="InterPro" id="IPR008972">
    <property type="entry name" value="Cupredoxin"/>
</dbReference>
<dbReference type="GO" id="GO:0009055">
    <property type="term" value="F:electron transfer activity"/>
    <property type="evidence" value="ECO:0007669"/>
    <property type="project" value="InterPro"/>
</dbReference>
<evidence type="ECO:0000256" key="2">
    <source>
        <dbReference type="ARBA" id="ARBA00022475"/>
    </source>
</evidence>
<evidence type="ECO:0000256" key="1">
    <source>
        <dbReference type="ARBA" id="ARBA00004609"/>
    </source>
</evidence>
<dbReference type="FunFam" id="2.60.40.420:FF:000010">
    <property type="entry name" value="Early nodulin-like protein 1"/>
    <property type="match status" value="1"/>
</dbReference>
<dbReference type="OMA" id="AWNAPSS"/>
<evidence type="ECO:0000256" key="7">
    <source>
        <dbReference type="ARBA" id="ARBA00023180"/>
    </source>
</evidence>
<evidence type="ECO:0000256" key="4">
    <source>
        <dbReference type="ARBA" id="ARBA00022729"/>
    </source>
</evidence>
<evidence type="ECO:0000256" key="11">
    <source>
        <dbReference type="SAM" id="SignalP"/>
    </source>
</evidence>
<dbReference type="SUPFAM" id="SSF49503">
    <property type="entry name" value="Cupredoxins"/>
    <property type="match status" value="1"/>
</dbReference>
<dbReference type="Gramene" id="VVA16713">
    <property type="protein sequence ID" value="VVA16713"/>
    <property type="gene ID" value="Prudul26B014702"/>
</dbReference>
<protein>
    <submittedName>
        <fullName evidence="13">PREDICTED: early nodulin</fullName>
    </submittedName>
</protein>
<dbReference type="Proteomes" id="UP000327085">
    <property type="component" value="Chromosome 4"/>
</dbReference>
<dbReference type="InterPro" id="IPR003245">
    <property type="entry name" value="Phytocyanin_dom"/>
</dbReference>
<dbReference type="Gene3D" id="2.60.40.420">
    <property type="entry name" value="Cupredoxins - blue copper proteins"/>
    <property type="match status" value="1"/>
</dbReference>
<feature type="compositionally biased region" description="Low complexity" evidence="10">
    <location>
        <begin position="232"/>
        <end position="257"/>
    </location>
</feature>
<dbReference type="InterPro" id="IPR039391">
    <property type="entry name" value="Phytocyanin-like"/>
</dbReference>
<keyword evidence="5" id="KW-0472">Membrane</keyword>
<keyword evidence="3" id="KW-0336">GPI-anchor</keyword>
<dbReference type="GO" id="GO:0005886">
    <property type="term" value="C:plasma membrane"/>
    <property type="evidence" value="ECO:0007669"/>
    <property type="project" value="UniProtKB-SubCell"/>
</dbReference>
<keyword evidence="4 11" id="KW-0732">Signal</keyword>
<evidence type="ECO:0000256" key="8">
    <source>
        <dbReference type="ARBA" id="ARBA00023288"/>
    </source>
</evidence>
<feature type="region of interest" description="Disordered" evidence="10">
    <location>
        <begin position="132"/>
        <end position="307"/>
    </location>
</feature>
<evidence type="ECO:0000313" key="13">
    <source>
        <dbReference type="EMBL" id="VVA16713.1"/>
    </source>
</evidence>
<keyword evidence="2" id="KW-1003">Cell membrane</keyword>
<keyword evidence="7" id="KW-0325">Glycoprotein</keyword>
<evidence type="ECO:0000256" key="3">
    <source>
        <dbReference type="ARBA" id="ARBA00022622"/>
    </source>
</evidence>
<organism evidence="13 14">
    <name type="scientific">Prunus dulcis</name>
    <name type="common">Almond</name>
    <name type="synonym">Amygdalus dulcis</name>
    <dbReference type="NCBI Taxonomy" id="3755"/>
    <lineage>
        <taxon>Eukaryota</taxon>
        <taxon>Viridiplantae</taxon>
        <taxon>Streptophyta</taxon>
        <taxon>Embryophyta</taxon>
        <taxon>Tracheophyta</taxon>
        <taxon>Spermatophyta</taxon>
        <taxon>Magnoliopsida</taxon>
        <taxon>eudicotyledons</taxon>
        <taxon>Gunneridae</taxon>
        <taxon>Pentapetalae</taxon>
        <taxon>rosids</taxon>
        <taxon>fabids</taxon>
        <taxon>Rosales</taxon>
        <taxon>Rosaceae</taxon>
        <taxon>Amygdaloideae</taxon>
        <taxon>Amygdaleae</taxon>
        <taxon>Prunus</taxon>
    </lineage>
</organism>
<evidence type="ECO:0000259" key="12">
    <source>
        <dbReference type="PROSITE" id="PS51485"/>
    </source>
</evidence>
<dbReference type="CDD" id="cd11019">
    <property type="entry name" value="OsENODL1_like"/>
    <property type="match status" value="1"/>
</dbReference>
<keyword evidence="8" id="KW-0449">Lipoprotein</keyword>
<dbReference type="PANTHER" id="PTHR33021:SF185">
    <property type="entry name" value="EARLY NODULIN-LIKE PROTEIN 3-RELATED"/>
    <property type="match status" value="1"/>
</dbReference>
<evidence type="ECO:0000256" key="10">
    <source>
        <dbReference type="SAM" id="MobiDB-lite"/>
    </source>
</evidence>
<keyword evidence="6" id="KW-1015">Disulfide bond</keyword>
<accession>A0A5E4ELZ5</accession>
<dbReference type="InterPro" id="IPR041846">
    <property type="entry name" value="ENL_dom"/>
</dbReference>
<dbReference type="GO" id="GO:0098552">
    <property type="term" value="C:side of membrane"/>
    <property type="evidence" value="ECO:0007669"/>
    <property type="project" value="UniProtKB-KW"/>
</dbReference>
<feature type="domain" description="Phytocyanin" evidence="12">
    <location>
        <begin position="25"/>
        <end position="126"/>
    </location>
</feature>
<dbReference type="PROSITE" id="PS51485">
    <property type="entry name" value="PHYTOCYANIN"/>
    <property type="match status" value="1"/>
</dbReference>
<feature type="compositionally biased region" description="Pro residues" evidence="10">
    <location>
        <begin position="190"/>
        <end position="225"/>
    </location>
</feature>
<evidence type="ECO:0000256" key="6">
    <source>
        <dbReference type="ARBA" id="ARBA00023157"/>
    </source>
</evidence>
<evidence type="ECO:0000313" key="14">
    <source>
        <dbReference type="Proteomes" id="UP000327085"/>
    </source>
</evidence>
<feature type="compositionally biased region" description="Pro residues" evidence="10">
    <location>
        <begin position="133"/>
        <end position="180"/>
    </location>
</feature>
<dbReference type="InParanoid" id="A0A5E4ELZ5"/>
<dbReference type="PANTHER" id="PTHR33021">
    <property type="entry name" value="BLUE COPPER PROTEIN"/>
    <property type="match status" value="1"/>
</dbReference>
<gene>
    <name evidence="13" type="ORF">ALMOND_2B014702</name>
</gene>
<evidence type="ECO:0000256" key="5">
    <source>
        <dbReference type="ARBA" id="ARBA00023136"/>
    </source>
</evidence>
<dbReference type="PRINTS" id="PR01217">
    <property type="entry name" value="PRICHEXTENSN"/>
</dbReference>
<evidence type="ECO:0000256" key="9">
    <source>
        <dbReference type="ARBA" id="ARBA00035011"/>
    </source>
</evidence>
<feature type="compositionally biased region" description="Pro residues" evidence="10">
    <location>
        <begin position="258"/>
        <end position="288"/>
    </location>
</feature>